<dbReference type="WBParaSite" id="BTMF_0000948901-mRNA-1">
    <property type="protein sequence ID" value="BTMF_0000948901-mRNA-1"/>
    <property type="gene ID" value="BTMF_0000948901"/>
</dbReference>
<reference evidence="2 3" key="2">
    <citation type="submission" date="2018-11" db="EMBL/GenBank/DDBJ databases">
        <authorList>
            <consortium name="Pathogen Informatics"/>
        </authorList>
    </citation>
    <scope>NUCLEOTIDE SEQUENCE [LARGE SCALE GENOMIC DNA]</scope>
</reference>
<proteinExistence type="predicted"/>
<gene>
    <name evidence="2" type="ORF">BTMF_LOCUS7540</name>
</gene>
<reference evidence="4" key="1">
    <citation type="submission" date="2017-02" db="UniProtKB">
        <authorList>
            <consortium name="WormBaseParasite"/>
        </authorList>
    </citation>
    <scope>IDENTIFICATION</scope>
</reference>
<feature type="region of interest" description="Disordered" evidence="1">
    <location>
        <begin position="128"/>
        <end position="147"/>
    </location>
</feature>
<protein>
    <submittedName>
        <fullName evidence="4">Pecanex-like protein</fullName>
    </submittedName>
</protein>
<keyword evidence="3" id="KW-1185">Reference proteome</keyword>
<feature type="compositionally biased region" description="Low complexity" evidence="1">
    <location>
        <begin position="69"/>
        <end position="78"/>
    </location>
</feature>
<sequence>RYLGKLQGTKFPFPPLRHTRFSDSTAYETNPVHMDNLRKPAFEGSLSAFTVNQIFSLLTEVSKENPTESSISKSNNNNQQRRFSIESSSSGRGGSSGMSSAEGLGGVAEFCQIECSGGKAKLYELYSQQQQPERKIPLSILEVDKNS</sequence>
<dbReference type="AlphaFoldDB" id="A0A0R3QP54"/>
<dbReference type="STRING" id="42155.A0A0R3QP54"/>
<evidence type="ECO:0000313" key="2">
    <source>
        <dbReference type="EMBL" id="VDO24892.1"/>
    </source>
</evidence>
<dbReference type="Proteomes" id="UP000280834">
    <property type="component" value="Unassembled WGS sequence"/>
</dbReference>
<dbReference type="EMBL" id="UZAG01015986">
    <property type="protein sequence ID" value="VDO24892.1"/>
    <property type="molecule type" value="Genomic_DNA"/>
</dbReference>
<evidence type="ECO:0000313" key="3">
    <source>
        <dbReference type="Proteomes" id="UP000280834"/>
    </source>
</evidence>
<evidence type="ECO:0000256" key="1">
    <source>
        <dbReference type="SAM" id="MobiDB-lite"/>
    </source>
</evidence>
<feature type="compositionally biased region" description="Basic and acidic residues" evidence="1">
    <location>
        <begin position="132"/>
        <end position="147"/>
    </location>
</feature>
<name>A0A0R3QP54_9BILA</name>
<accession>A0A0R3QP54</accession>
<feature type="region of interest" description="Disordered" evidence="1">
    <location>
        <begin position="62"/>
        <end position="102"/>
    </location>
</feature>
<organism evidence="4">
    <name type="scientific">Brugia timori</name>
    <dbReference type="NCBI Taxonomy" id="42155"/>
    <lineage>
        <taxon>Eukaryota</taxon>
        <taxon>Metazoa</taxon>
        <taxon>Ecdysozoa</taxon>
        <taxon>Nematoda</taxon>
        <taxon>Chromadorea</taxon>
        <taxon>Rhabditida</taxon>
        <taxon>Spirurina</taxon>
        <taxon>Spiruromorpha</taxon>
        <taxon>Filarioidea</taxon>
        <taxon>Onchocercidae</taxon>
        <taxon>Brugia</taxon>
    </lineage>
</organism>
<evidence type="ECO:0000313" key="4">
    <source>
        <dbReference type="WBParaSite" id="BTMF_0000948901-mRNA-1"/>
    </source>
</evidence>